<dbReference type="Ensembl" id="ENSFCTT00005037383.1">
    <property type="protein sequence ID" value="ENSFCTP00005026022.1"/>
    <property type="gene ID" value="ENSFCTG00005013177.1"/>
</dbReference>
<evidence type="ECO:0000313" key="1">
    <source>
        <dbReference type="Ensembl" id="ENSFCTP00005026022.1"/>
    </source>
</evidence>
<keyword evidence="2" id="KW-1185">Reference proteome</keyword>
<dbReference type="GeneTree" id="ENSGT00980000203385"/>
<organism evidence="1 2">
    <name type="scientific">Felis catus</name>
    <name type="common">Cat</name>
    <name type="synonym">Felis silvestris catus</name>
    <dbReference type="NCBI Taxonomy" id="9685"/>
    <lineage>
        <taxon>Eukaryota</taxon>
        <taxon>Metazoa</taxon>
        <taxon>Chordata</taxon>
        <taxon>Craniata</taxon>
        <taxon>Vertebrata</taxon>
        <taxon>Euteleostomi</taxon>
        <taxon>Mammalia</taxon>
        <taxon>Eutheria</taxon>
        <taxon>Laurasiatheria</taxon>
        <taxon>Carnivora</taxon>
        <taxon>Feliformia</taxon>
        <taxon>Felidae</taxon>
        <taxon>Felinae</taxon>
        <taxon>Felis</taxon>
    </lineage>
</organism>
<reference evidence="1 2" key="1">
    <citation type="submission" date="2021-02" db="EMBL/GenBank/DDBJ databases">
        <title>Safari Cat Assemblies.</title>
        <authorList>
            <person name="Bredemeyer K.R."/>
            <person name="Murphy W.J."/>
        </authorList>
    </citation>
    <scope>NUCLEOTIDE SEQUENCE [LARGE SCALE GENOMIC DNA]</scope>
</reference>
<reference evidence="1" key="2">
    <citation type="submission" date="2025-08" db="UniProtKB">
        <authorList>
            <consortium name="Ensembl"/>
        </authorList>
    </citation>
    <scope>IDENTIFICATION</scope>
    <source>
        <strain evidence="1">breed Abyssinian</strain>
    </source>
</reference>
<accession>A0ABI7XU18</accession>
<evidence type="ECO:0000313" key="2">
    <source>
        <dbReference type="Proteomes" id="UP000823872"/>
    </source>
</evidence>
<dbReference type="Proteomes" id="UP000823872">
    <property type="component" value="Chromosome A1"/>
</dbReference>
<sequence>MVLAPFPDARPSGLPVAPEHHPQFLLSPNLGISAVCSNSEPTENPPEEAVGACDAHGCSHVTQGPVRHGPIRGCLLTGEHCGPHISNSHPLSLSSTDTRPASRTWWRNEFLGHWGGLSPHSSLYTSFASPLDQ</sequence>
<name>A0ABI7XU18_FELCA</name>
<reference evidence="1" key="3">
    <citation type="submission" date="2025-09" db="UniProtKB">
        <authorList>
            <consortium name="Ensembl"/>
        </authorList>
    </citation>
    <scope>IDENTIFICATION</scope>
    <source>
        <strain evidence="1">breed Abyssinian</strain>
    </source>
</reference>
<proteinExistence type="predicted"/>
<protein>
    <submittedName>
        <fullName evidence="1">Uncharacterized protein</fullName>
    </submittedName>
</protein>